<dbReference type="InterPro" id="IPR011042">
    <property type="entry name" value="6-blade_b-propeller_TolB-like"/>
</dbReference>
<organism evidence="1 2">
    <name type="scientific">Adineta ricciae</name>
    <name type="common">Rotifer</name>
    <dbReference type="NCBI Taxonomy" id="249248"/>
    <lineage>
        <taxon>Eukaryota</taxon>
        <taxon>Metazoa</taxon>
        <taxon>Spiralia</taxon>
        <taxon>Gnathifera</taxon>
        <taxon>Rotifera</taxon>
        <taxon>Eurotatoria</taxon>
        <taxon>Bdelloidea</taxon>
        <taxon>Adinetida</taxon>
        <taxon>Adinetidae</taxon>
        <taxon>Adineta</taxon>
    </lineage>
</organism>
<accession>A0A815ZLG6</accession>
<dbReference type="EMBL" id="CAJNOR010006099">
    <property type="protein sequence ID" value="CAF1585708.1"/>
    <property type="molecule type" value="Genomic_DNA"/>
</dbReference>
<dbReference type="Gene3D" id="2.120.10.30">
    <property type="entry name" value="TolB, C-terminal domain"/>
    <property type="match status" value="1"/>
</dbReference>
<protein>
    <submittedName>
        <fullName evidence="1">Uncharacterized protein</fullName>
    </submittedName>
</protein>
<dbReference type="AlphaFoldDB" id="A0A815ZLG6"/>
<reference evidence="1" key="1">
    <citation type="submission" date="2021-02" db="EMBL/GenBank/DDBJ databases">
        <authorList>
            <person name="Nowell W R."/>
        </authorList>
    </citation>
    <scope>NUCLEOTIDE SEQUENCE</scope>
</reference>
<dbReference type="SUPFAM" id="SSF101898">
    <property type="entry name" value="NHL repeat"/>
    <property type="match status" value="1"/>
</dbReference>
<sequence length="154" mass="18154">MESRGKIVVRGHEKRDGLGQLNQPTDVMMDEGNRRVICWWNDNQVEVLIDNISCYGLAMDKDEYLYISDWEKNEVRKWKIGDKEEILSNSDHTTAKSRHKHKQDTIVDKPRGKQICINPPLSEYYENLWKQPAIDNSNDHDNKIVTEYEEIINH</sequence>
<keyword evidence="2" id="KW-1185">Reference proteome</keyword>
<proteinExistence type="predicted"/>
<evidence type="ECO:0000313" key="1">
    <source>
        <dbReference type="EMBL" id="CAF1585708.1"/>
    </source>
</evidence>
<gene>
    <name evidence="1" type="ORF">XAT740_LOCUS45998</name>
</gene>
<name>A0A815ZLG6_ADIRI</name>
<evidence type="ECO:0000313" key="2">
    <source>
        <dbReference type="Proteomes" id="UP000663828"/>
    </source>
</evidence>
<dbReference type="Proteomes" id="UP000663828">
    <property type="component" value="Unassembled WGS sequence"/>
</dbReference>
<comment type="caution">
    <text evidence="1">The sequence shown here is derived from an EMBL/GenBank/DDBJ whole genome shotgun (WGS) entry which is preliminary data.</text>
</comment>